<dbReference type="Proteomes" id="UP001163046">
    <property type="component" value="Unassembled WGS sequence"/>
</dbReference>
<keyword evidence="2" id="KW-1185">Reference proteome</keyword>
<protein>
    <submittedName>
        <fullName evidence="1">Uncharacterized protein</fullName>
    </submittedName>
</protein>
<name>A0A9W9YW68_9CNID</name>
<evidence type="ECO:0000313" key="2">
    <source>
        <dbReference type="Proteomes" id="UP001163046"/>
    </source>
</evidence>
<dbReference type="EMBL" id="MU827302">
    <property type="protein sequence ID" value="KAJ7365978.1"/>
    <property type="molecule type" value="Genomic_DNA"/>
</dbReference>
<evidence type="ECO:0000313" key="1">
    <source>
        <dbReference type="EMBL" id="KAJ7365978.1"/>
    </source>
</evidence>
<reference evidence="1" key="1">
    <citation type="submission" date="2023-01" db="EMBL/GenBank/DDBJ databases">
        <title>Genome assembly of the deep-sea coral Lophelia pertusa.</title>
        <authorList>
            <person name="Herrera S."/>
            <person name="Cordes E."/>
        </authorList>
    </citation>
    <scope>NUCLEOTIDE SEQUENCE</scope>
    <source>
        <strain evidence="1">USNM1676648</strain>
        <tissue evidence="1">Polyp</tissue>
    </source>
</reference>
<dbReference type="SUPFAM" id="SSF52047">
    <property type="entry name" value="RNI-like"/>
    <property type="match status" value="1"/>
</dbReference>
<organism evidence="1 2">
    <name type="scientific">Desmophyllum pertusum</name>
    <dbReference type="NCBI Taxonomy" id="174260"/>
    <lineage>
        <taxon>Eukaryota</taxon>
        <taxon>Metazoa</taxon>
        <taxon>Cnidaria</taxon>
        <taxon>Anthozoa</taxon>
        <taxon>Hexacorallia</taxon>
        <taxon>Scleractinia</taxon>
        <taxon>Caryophylliina</taxon>
        <taxon>Caryophylliidae</taxon>
        <taxon>Desmophyllum</taxon>
    </lineage>
</organism>
<proteinExistence type="predicted"/>
<sequence length="441" mass="49524">MMILDHFKAIKRSDPTLDLSKTVVLPGTSKQTCYDVTDRQKRFHDLVFASFQEAKAKEKLLKHCTTCTSGIVLLSEQLAGALSEVENVAREVNSGVIVLNTGYGCSLFAGNNVRMFLNCLDVALKVNERSHVIRLGDFLEEYFSTGRTCRCMCGFSAIILSNEGKRSFYITKLILGCPGHETMFCRYQEYRELRQHLVAGSNENKSPVSEVNVLPVESCLKWLQSIECDSTDNGRKLQELGAIAVNSKYLNSLNFRQINNDLRALKILCLKEADLIAEAAMMLGHSISKMSALEVLVIKGKNNQLGFSEMHALFGGFSKALPLRELELSCFHIKREGLCKLRGSFQFFPSRIVLRLNYLGMDAKDVRNLIEGVSFPDLFLLLFSGNPLGHGIRLIRKYIAGFPKLRQLNLYDTGCSEEDVKYMQSTCMFDVCIMPGIEKVL</sequence>
<gene>
    <name evidence="1" type="ORF">OS493_002719</name>
</gene>
<comment type="caution">
    <text evidence="1">The sequence shown here is derived from an EMBL/GenBank/DDBJ whole genome shotgun (WGS) entry which is preliminary data.</text>
</comment>
<dbReference type="AlphaFoldDB" id="A0A9W9YW68"/>
<dbReference type="Gene3D" id="3.80.10.10">
    <property type="entry name" value="Ribonuclease Inhibitor"/>
    <property type="match status" value="1"/>
</dbReference>
<accession>A0A9W9YW68</accession>
<dbReference type="InterPro" id="IPR032675">
    <property type="entry name" value="LRR_dom_sf"/>
</dbReference>